<sequence>MRWLIGAVSVAVIAYLAVAALLYFQQGRMIYPAPQDVVPLPAGFEEVALETADGLTLRSFYKPADEGRPTAVYFHGNGGTLLGSAAATSRLGQKGYGLLLVEYRGYGGNAGEPSEAGFYQDGRAALAFLEARGVQQDQTILIGNSIGGGTATQMATEIQPKALILVAPFTSVPDVASAALPWVPVHLLVRDQFDNTAKMAKIDAPVLVQHGSADTMIPSVHGETLADMAPNGLFQSFDGAGHDLIFDPAPQSAQYVWLTEIDADLSLPQSARE</sequence>
<dbReference type="SUPFAM" id="SSF53474">
    <property type="entry name" value="alpha/beta-Hydrolases"/>
    <property type="match status" value="1"/>
</dbReference>
<accession>A0A844Z5X4</accession>
<dbReference type="EMBL" id="WTYZ01000001">
    <property type="protein sequence ID" value="MXO82223.1"/>
    <property type="molecule type" value="Genomic_DNA"/>
</dbReference>
<protein>
    <submittedName>
        <fullName evidence="2">Alpha/beta fold hydrolase</fullName>
    </submittedName>
</protein>
<comment type="caution">
    <text evidence="2">The sequence shown here is derived from an EMBL/GenBank/DDBJ whole genome shotgun (WGS) entry which is preliminary data.</text>
</comment>
<name>A0A844Z5X4_9SPHN</name>
<dbReference type="AlphaFoldDB" id="A0A844Z5X4"/>
<evidence type="ECO:0000313" key="2">
    <source>
        <dbReference type="EMBL" id="MXO82223.1"/>
    </source>
</evidence>
<gene>
    <name evidence="2" type="ORF">GRI35_02390</name>
</gene>
<dbReference type="Pfam" id="PF12146">
    <property type="entry name" value="Hydrolase_4"/>
    <property type="match status" value="1"/>
</dbReference>
<proteinExistence type="predicted"/>
<dbReference type="OrthoDB" id="9798884at2"/>
<dbReference type="InterPro" id="IPR022742">
    <property type="entry name" value="Hydrolase_4"/>
</dbReference>
<keyword evidence="2" id="KW-0378">Hydrolase</keyword>
<dbReference type="PANTHER" id="PTHR12277">
    <property type="entry name" value="ALPHA/BETA HYDROLASE DOMAIN-CONTAINING PROTEIN"/>
    <property type="match status" value="1"/>
</dbReference>
<dbReference type="Gene3D" id="3.40.50.1820">
    <property type="entry name" value="alpha/beta hydrolase"/>
    <property type="match status" value="1"/>
</dbReference>
<reference evidence="2 3" key="1">
    <citation type="submission" date="2019-12" db="EMBL/GenBank/DDBJ databases">
        <title>Genomic-based taxomic classification of the family Erythrobacteraceae.</title>
        <authorList>
            <person name="Xu L."/>
        </authorList>
    </citation>
    <scope>NUCLEOTIDE SEQUENCE [LARGE SCALE GENOMIC DNA]</scope>
    <source>
        <strain evidence="2 3">KCTC 42006</strain>
    </source>
</reference>
<evidence type="ECO:0000259" key="1">
    <source>
        <dbReference type="Pfam" id="PF12146"/>
    </source>
</evidence>
<dbReference type="GO" id="GO:0016787">
    <property type="term" value="F:hydrolase activity"/>
    <property type="evidence" value="ECO:0007669"/>
    <property type="project" value="UniProtKB-KW"/>
</dbReference>
<evidence type="ECO:0000313" key="3">
    <source>
        <dbReference type="Proteomes" id="UP000460290"/>
    </source>
</evidence>
<dbReference type="PANTHER" id="PTHR12277:SF81">
    <property type="entry name" value="PROTEIN ABHD13"/>
    <property type="match status" value="1"/>
</dbReference>
<feature type="domain" description="Serine aminopeptidase S33" evidence="1">
    <location>
        <begin position="70"/>
        <end position="176"/>
    </location>
</feature>
<keyword evidence="3" id="KW-1185">Reference proteome</keyword>
<dbReference type="InterPro" id="IPR029058">
    <property type="entry name" value="AB_hydrolase_fold"/>
</dbReference>
<dbReference type="RefSeq" id="WP_160612553.1">
    <property type="nucleotide sequence ID" value="NZ_JAUFQM010000001.1"/>
</dbReference>
<organism evidence="2 3">
    <name type="scientific">Pontixanthobacter aestiaquae</name>
    <dbReference type="NCBI Taxonomy" id="1509367"/>
    <lineage>
        <taxon>Bacteria</taxon>
        <taxon>Pseudomonadati</taxon>
        <taxon>Pseudomonadota</taxon>
        <taxon>Alphaproteobacteria</taxon>
        <taxon>Sphingomonadales</taxon>
        <taxon>Erythrobacteraceae</taxon>
        <taxon>Pontixanthobacter</taxon>
    </lineage>
</organism>
<dbReference type="Proteomes" id="UP000460290">
    <property type="component" value="Unassembled WGS sequence"/>
</dbReference>